<evidence type="ECO:0000256" key="8">
    <source>
        <dbReference type="SAM" id="Coils"/>
    </source>
</evidence>
<organism evidence="10 11">
    <name type="scientific">Candidatus Protoclostridium stercorigallinarum</name>
    <dbReference type="NCBI Taxonomy" id="2838741"/>
    <lineage>
        <taxon>Bacteria</taxon>
        <taxon>Bacillati</taxon>
        <taxon>Bacillota</taxon>
        <taxon>Clostridia</taxon>
        <taxon>Candidatus Protoclostridium</taxon>
    </lineage>
</organism>
<dbReference type="NCBIfam" id="NF004044">
    <property type="entry name" value="PRK05561.1"/>
    <property type="match status" value="1"/>
</dbReference>
<gene>
    <name evidence="10" type="ORF">H9892_02355</name>
</gene>
<dbReference type="InterPro" id="IPR035516">
    <property type="entry name" value="Gyrase/topoIV_suA_C"/>
</dbReference>
<dbReference type="GO" id="GO:0034335">
    <property type="term" value="F:DNA negative supercoiling activity"/>
    <property type="evidence" value="ECO:0007669"/>
    <property type="project" value="UniProtKB-ARBA"/>
</dbReference>
<comment type="caution">
    <text evidence="10">The sequence shown here is derived from an EMBL/GenBank/DDBJ whole genome shotgun (WGS) entry which is preliminary data.</text>
</comment>
<dbReference type="Gene3D" id="1.10.268.10">
    <property type="entry name" value="Topoisomerase, domain 3"/>
    <property type="match status" value="1"/>
</dbReference>
<dbReference type="Gene3D" id="3.90.199.10">
    <property type="entry name" value="Topoisomerase II, domain 5"/>
    <property type="match status" value="1"/>
</dbReference>
<accession>A0A9D1Q0U1</accession>
<evidence type="ECO:0000259" key="9">
    <source>
        <dbReference type="PROSITE" id="PS52040"/>
    </source>
</evidence>
<evidence type="ECO:0000313" key="10">
    <source>
        <dbReference type="EMBL" id="HIW02162.1"/>
    </source>
</evidence>
<dbReference type="PROSITE" id="PS52040">
    <property type="entry name" value="TOPO_IIA"/>
    <property type="match status" value="1"/>
</dbReference>
<dbReference type="EMBL" id="DXHS01000042">
    <property type="protein sequence ID" value="HIW02162.1"/>
    <property type="molecule type" value="Genomic_DNA"/>
</dbReference>
<evidence type="ECO:0000256" key="3">
    <source>
        <dbReference type="ARBA" id="ARBA00012895"/>
    </source>
</evidence>
<feature type="coiled-coil region" evidence="8">
    <location>
        <begin position="442"/>
        <end position="490"/>
    </location>
</feature>
<evidence type="ECO:0000256" key="7">
    <source>
        <dbReference type="PROSITE-ProRule" id="PRU01384"/>
    </source>
</evidence>
<name>A0A9D1Q0U1_9FIRM</name>
<dbReference type="PANTHER" id="PTHR43493">
    <property type="entry name" value="DNA GYRASE/TOPOISOMERASE SUBUNIT A"/>
    <property type="match status" value="1"/>
</dbReference>
<evidence type="ECO:0000256" key="4">
    <source>
        <dbReference type="ARBA" id="ARBA00023029"/>
    </source>
</evidence>
<sequence>MAEEENIAQEHIITKSMEDVMHESMLPYSEYVILDRALPRVEDGLKPVQRRILYTMHELGIRHDTPYRKCARIVGDCLGKYHPHGDSSVYGALVRLAQPFNMNAPLVDGQGNFGSVDGDGAAAMRYTEARLTALSLELLRDLDKDTVRWSCNFDDTLKEPDMLPGRFPNLLVNGASGIAVGLATNIPPHNLAETIDGVCAYIDKPTIALKDMMKVIKGPDFPTGGYVIGGEELVKAYETGKGKITLRAKLHIEADDNDKKLIVIDELPYQVNKAALLESILKLKEEKKGPLMFIQDITDESDRNGMRAVIKVKKDGDVDAILAQLYKGTNLSTSFGINMVAIANGKPQQMGLLDIIAYYVDYQRDIIVRRTKFDLEAAKKREHILEGLVIAVRNIDEVVQVIKNSSSTSDARERLRKRFDLSEVQAQAILDLRLARLTHLEVYKLEQELKEVRELVAKLTAILGSKKLQMETIKTEMQQIKKAFKEARKTAVLFDMKDYTVPDESVAKPAEETVVAVNALGHLKKMPVKNFNMATKDFTDNSTKKEICSSIVKTDTEHRLYCFTDRGNCYKVDVDSVPDGKWRDNGAPLHKIFKDAAEGEKVLYMLPIEDALPSGCLLFYTRMGMVKKTEWKELGVVKSAFQVCKVNDGDEIIGIEPYAEGSTLMFVTEKGMCLNADMSDIPCQGRVAAGVKGIQLAEGDRCMLIKQITPEGEIVLLTNRGFGKRVISADIDVMGRYRKGVKIIDFGRTRPSNGDRIVFASYVKEPYKIVLEEEDNYLMAFSTEDISIENRTHAGRQLFKGKLDVIGAYIYNDGFTYGN</sequence>
<dbReference type="GO" id="GO:0005737">
    <property type="term" value="C:cytoplasm"/>
    <property type="evidence" value="ECO:0007669"/>
    <property type="project" value="TreeGrafter"/>
</dbReference>
<evidence type="ECO:0000256" key="5">
    <source>
        <dbReference type="ARBA" id="ARBA00023125"/>
    </source>
</evidence>
<dbReference type="PANTHER" id="PTHR43493:SF5">
    <property type="entry name" value="DNA GYRASE SUBUNIT A, CHLOROPLASTIC_MITOCHONDRIAL"/>
    <property type="match status" value="1"/>
</dbReference>
<comment type="catalytic activity">
    <reaction evidence="1 7">
        <text>ATP-dependent breakage, passage and rejoining of double-stranded DNA.</text>
        <dbReference type="EC" id="5.6.2.2"/>
    </reaction>
</comment>
<dbReference type="FunFam" id="1.10.268.10:FF:000001">
    <property type="entry name" value="DNA gyrase subunit A"/>
    <property type="match status" value="1"/>
</dbReference>
<dbReference type="CDD" id="cd00187">
    <property type="entry name" value="TOP4c"/>
    <property type="match status" value="1"/>
</dbReference>
<protein>
    <recommendedName>
        <fullName evidence="3">DNA topoisomerase (ATP-hydrolyzing)</fullName>
        <ecNumber evidence="3">5.6.2.2</ecNumber>
    </recommendedName>
</protein>
<reference evidence="10" key="2">
    <citation type="submission" date="2021-04" db="EMBL/GenBank/DDBJ databases">
        <authorList>
            <person name="Gilroy R."/>
        </authorList>
    </citation>
    <scope>NUCLEOTIDE SEQUENCE</scope>
    <source>
        <strain evidence="10">12435</strain>
    </source>
</reference>
<dbReference type="InterPro" id="IPR013760">
    <property type="entry name" value="Topo_IIA-like_dom_sf"/>
</dbReference>
<reference evidence="10" key="1">
    <citation type="journal article" date="2021" name="PeerJ">
        <title>Extensive microbial diversity within the chicken gut microbiome revealed by metagenomics and culture.</title>
        <authorList>
            <person name="Gilroy R."/>
            <person name="Ravi A."/>
            <person name="Getino M."/>
            <person name="Pursley I."/>
            <person name="Horton D.L."/>
            <person name="Alikhan N.F."/>
            <person name="Baker D."/>
            <person name="Gharbi K."/>
            <person name="Hall N."/>
            <person name="Watson M."/>
            <person name="Adriaenssens E.M."/>
            <person name="Foster-Nyarko E."/>
            <person name="Jarju S."/>
            <person name="Secka A."/>
            <person name="Antonio M."/>
            <person name="Oren A."/>
            <person name="Chaudhuri R.R."/>
            <person name="La Ragione R."/>
            <person name="Hildebrand F."/>
            <person name="Pallen M.J."/>
        </authorList>
    </citation>
    <scope>NUCLEOTIDE SEQUENCE</scope>
    <source>
        <strain evidence="10">12435</strain>
    </source>
</reference>
<dbReference type="Gene3D" id="2.120.10.90">
    <property type="entry name" value="DNA gyrase/topoisomerase IV, subunit A, C-terminal"/>
    <property type="match status" value="1"/>
</dbReference>
<keyword evidence="4 7" id="KW-0799">Topoisomerase</keyword>
<dbReference type="InterPro" id="IPR013758">
    <property type="entry name" value="Topo_IIA_A/C_ab"/>
</dbReference>
<dbReference type="InterPro" id="IPR006691">
    <property type="entry name" value="GyrA/parC_rep"/>
</dbReference>
<dbReference type="InterPro" id="IPR002205">
    <property type="entry name" value="Topo_IIA_dom_A"/>
</dbReference>
<dbReference type="EC" id="5.6.2.2" evidence="3"/>
<proteinExistence type="inferred from homology"/>
<feature type="domain" description="Topo IIA-type catalytic" evidence="9">
    <location>
        <begin position="38"/>
        <end position="504"/>
    </location>
</feature>
<dbReference type="SUPFAM" id="SSF56719">
    <property type="entry name" value="Type II DNA topoisomerase"/>
    <property type="match status" value="1"/>
</dbReference>
<evidence type="ECO:0000256" key="2">
    <source>
        <dbReference type="ARBA" id="ARBA00008263"/>
    </source>
</evidence>
<dbReference type="InterPro" id="IPR013757">
    <property type="entry name" value="Topo_IIA_A_a_sf"/>
</dbReference>
<evidence type="ECO:0000313" key="11">
    <source>
        <dbReference type="Proteomes" id="UP000823990"/>
    </source>
</evidence>
<dbReference type="Gene3D" id="3.30.1360.40">
    <property type="match status" value="1"/>
</dbReference>
<keyword evidence="8" id="KW-0175">Coiled coil</keyword>
<dbReference type="InterPro" id="IPR050220">
    <property type="entry name" value="Type_II_DNA_Topoisomerases"/>
</dbReference>
<evidence type="ECO:0000256" key="6">
    <source>
        <dbReference type="ARBA" id="ARBA00023235"/>
    </source>
</evidence>
<dbReference type="AlphaFoldDB" id="A0A9D1Q0U1"/>
<dbReference type="Proteomes" id="UP000823990">
    <property type="component" value="Unassembled WGS sequence"/>
</dbReference>
<feature type="active site" description="O-(5'-phospho-DNA)-tyrosine intermediate" evidence="7">
    <location>
        <position position="126"/>
    </location>
</feature>
<dbReference type="SMART" id="SM00434">
    <property type="entry name" value="TOP4c"/>
    <property type="match status" value="1"/>
</dbReference>
<evidence type="ECO:0000256" key="1">
    <source>
        <dbReference type="ARBA" id="ARBA00000185"/>
    </source>
</evidence>
<dbReference type="Pfam" id="PF00521">
    <property type="entry name" value="DNA_topoisoIV"/>
    <property type="match status" value="1"/>
</dbReference>
<keyword evidence="5 7" id="KW-0238">DNA-binding</keyword>
<comment type="similarity">
    <text evidence="2">Belongs to the type II topoisomerase GyrA/ParC subunit family.</text>
</comment>
<dbReference type="GO" id="GO:0009330">
    <property type="term" value="C:DNA topoisomerase type II (double strand cut, ATP-hydrolyzing) complex"/>
    <property type="evidence" value="ECO:0007669"/>
    <property type="project" value="TreeGrafter"/>
</dbReference>
<dbReference type="GO" id="GO:0003677">
    <property type="term" value="F:DNA binding"/>
    <property type="evidence" value="ECO:0007669"/>
    <property type="project" value="UniProtKB-UniRule"/>
</dbReference>
<dbReference type="GO" id="GO:0005524">
    <property type="term" value="F:ATP binding"/>
    <property type="evidence" value="ECO:0007669"/>
    <property type="project" value="InterPro"/>
</dbReference>
<dbReference type="GO" id="GO:0006265">
    <property type="term" value="P:DNA topological change"/>
    <property type="evidence" value="ECO:0007669"/>
    <property type="project" value="UniProtKB-UniRule"/>
</dbReference>
<dbReference type="Pfam" id="PF03989">
    <property type="entry name" value="DNA_gyraseA_C"/>
    <property type="match status" value="3"/>
</dbReference>
<keyword evidence="6 7" id="KW-0413">Isomerase</keyword>
<dbReference type="FunFam" id="3.30.1360.40:FF:000002">
    <property type="entry name" value="DNA gyrase subunit A"/>
    <property type="match status" value="1"/>
</dbReference>
<dbReference type="SUPFAM" id="SSF101904">
    <property type="entry name" value="GyrA/ParC C-terminal domain-like"/>
    <property type="match status" value="1"/>
</dbReference>